<dbReference type="SMART" id="SM00451">
    <property type="entry name" value="ZnF_U1"/>
    <property type="match status" value="2"/>
</dbReference>
<dbReference type="Pfam" id="PF12874">
    <property type="entry name" value="zf-met"/>
    <property type="match status" value="1"/>
</dbReference>
<name>A0AA35Y968_LACSI</name>
<dbReference type="SMART" id="SM00355">
    <property type="entry name" value="ZnF_C2H2"/>
    <property type="match status" value="2"/>
</dbReference>
<evidence type="ECO:0000313" key="2">
    <source>
        <dbReference type="EMBL" id="CAI9265442.1"/>
    </source>
</evidence>
<organism evidence="2 3">
    <name type="scientific">Lactuca saligna</name>
    <name type="common">Willowleaf lettuce</name>
    <dbReference type="NCBI Taxonomy" id="75948"/>
    <lineage>
        <taxon>Eukaryota</taxon>
        <taxon>Viridiplantae</taxon>
        <taxon>Streptophyta</taxon>
        <taxon>Embryophyta</taxon>
        <taxon>Tracheophyta</taxon>
        <taxon>Spermatophyta</taxon>
        <taxon>Magnoliopsida</taxon>
        <taxon>eudicotyledons</taxon>
        <taxon>Gunneridae</taxon>
        <taxon>Pentapetalae</taxon>
        <taxon>asterids</taxon>
        <taxon>campanulids</taxon>
        <taxon>Asterales</taxon>
        <taxon>Asteraceae</taxon>
        <taxon>Cichorioideae</taxon>
        <taxon>Cichorieae</taxon>
        <taxon>Lactucinae</taxon>
        <taxon>Lactuca</taxon>
    </lineage>
</organism>
<dbReference type="AlphaFoldDB" id="A0AA35Y968"/>
<dbReference type="InterPro" id="IPR003604">
    <property type="entry name" value="Matrin/U1-like-C_Znf_C2H2"/>
</dbReference>
<sequence>MEEEMITLQNIMPVDLAIKRELEYRKKMEISRNQHENNLKPLVVSQGPPIQSWKEDYKMAASGSHKSRMFQFSSTRQTLREKRVFSCKACQLTFGTVFDLSGHVVSQQHKFNVSEMKKRKQAISNPIWCGVWKVKGWLTESESVFHLKMHGETFAHRSNLCMARNGGENVSNPFLCEVCDILCSSGKVMKLHAAGVKHKGYLQEFEDARRARFYGNFGSYQ</sequence>
<gene>
    <name evidence="2" type="ORF">LSALG_LOCUS6046</name>
</gene>
<dbReference type="GO" id="GO:0008270">
    <property type="term" value="F:zinc ion binding"/>
    <property type="evidence" value="ECO:0007669"/>
    <property type="project" value="InterPro"/>
</dbReference>
<dbReference type="GO" id="GO:0003676">
    <property type="term" value="F:nucleic acid binding"/>
    <property type="evidence" value="ECO:0007669"/>
    <property type="project" value="InterPro"/>
</dbReference>
<dbReference type="EMBL" id="OX465086">
    <property type="protein sequence ID" value="CAI9265442.1"/>
    <property type="molecule type" value="Genomic_DNA"/>
</dbReference>
<dbReference type="Proteomes" id="UP001177003">
    <property type="component" value="Chromosome 0"/>
</dbReference>
<accession>A0AA35Y968</accession>
<reference evidence="2" key="1">
    <citation type="submission" date="2023-04" db="EMBL/GenBank/DDBJ databases">
        <authorList>
            <person name="Vijverberg K."/>
            <person name="Xiong W."/>
            <person name="Schranz E."/>
        </authorList>
    </citation>
    <scope>NUCLEOTIDE SEQUENCE</scope>
</reference>
<proteinExistence type="predicted"/>
<feature type="domain" description="C2H2-type" evidence="1">
    <location>
        <begin position="87"/>
        <end position="109"/>
    </location>
</feature>
<protein>
    <recommendedName>
        <fullName evidence="1">C2H2-type domain-containing protein</fullName>
    </recommendedName>
</protein>
<dbReference type="InterPro" id="IPR036236">
    <property type="entry name" value="Znf_C2H2_sf"/>
</dbReference>
<dbReference type="PROSITE" id="PS00028">
    <property type="entry name" value="ZINC_FINGER_C2H2_1"/>
    <property type="match status" value="1"/>
</dbReference>
<dbReference type="Gene3D" id="3.30.160.60">
    <property type="entry name" value="Classic Zinc Finger"/>
    <property type="match status" value="1"/>
</dbReference>
<dbReference type="InterPro" id="IPR013087">
    <property type="entry name" value="Znf_C2H2_type"/>
</dbReference>
<evidence type="ECO:0000259" key="1">
    <source>
        <dbReference type="PROSITE" id="PS00028"/>
    </source>
</evidence>
<dbReference type="SUPFAM" id="SSF57667">
    <property type="entry name" value="beta-beta-alpha zinc fingers"/>
    <property type="match status" value="2"/>
</dbReference>
<keyword evidence="3" id="KW-1185">Reference proteome</keyword>
<evidence type="ECO:0000313" key="3">
    <source>
        <dbReference type="Proteomes" id="UP001177003"/>
    </source>
</evidence>